<dbReference type="EMBL" id="GGEC01001891">
    <property type="protein sequence ID" value="MBW82374.1"/>
    <property type="molecule type" value="Transcribed_RNA"/>
</dbReference>
<dbReference type="AlphaFoldDB" id="A0A2P2IMB0"/>
<protein>
    <submittedName>
        <fullName evidence="1">Uncharacterized protein</fullName>
    </submittedName>
</protein>
<sequence length="25" mass="2921">MKCSLLYQLPAQIDKFLWLSGPKCH</sequence>
<accession>A0A2P2IMB0</accession>
<evidence type="ECO:0000313" key="1">
    <source>
        <dbReference type="EMBL" id="MBW82374.1"/>
    </source>
</evidence>
<proteinExistence type="predicted"/>
<organism evidence="1">
    <name type="scientific">Rhizophora mucronata</name>
    <name type="common">Asiatic mangrove</name>
    <dbReference type="NCBI Taxonomy" id="61149"/>
    <lineage>
        <taxon>Eukaryota</taxon>
        <taxon>Viridiplantae</taxon>
        <taxon>Streptophyta</taxon>
        <taxon>Embryophyta</taxon>
        <taxon>Tracheophyta</taxon>
        <taxon>Spermatophyta</taxon>
        <taxon>Magnoliopsida</taxon>
        <taxon>eudicotyledons</taxon>
        <taxon>Gunneridae</taxon>
        <taxon>Pentapetalae</taxon>
        <taxon>rosids</taxon>
        <taxon>fabids</taxon>
        <taxon>Malpighiales</taxon>
        <taxon>Rhizophoraceae</taxon>
        <taxon>Rhizophora</taxon>
    </lineage>
</organism>
<name>A0A2P2IMB0_RHIMU</name>
<reference evidence="1" key="1">
    <citation type="submission" date="2018-02" db="EMBL/GenBank/DDBJ databases">
        <title>Rhizophora mucronata_Transcriptome.</title>
        <authorList>
            <person name="Meera S.P."/>
            <person name="Sreeshan A."/>
            <person name="Augustine A."/>
        </authorList>
    </citation>
    <scope>NUCLEOTIDE SEQUENCE</scope>
    <source>
        <tissue evidence="1">Leaf</tissue>
    </source>
</reference>